<dbReference type="SUPFAM" id="SSF55486">
    <property type="entry name" value="Metalloproteases ('zincins'), catalytic domain"/>
    <property type="match status" value="1"/>
</dbReference>
<reference evidence="10" key="1">
    <citation type="journal article" date="2020" name="mSystems">
        <title>Genome- and Community-Level Interaction Insights into Carbon Utilization and Element Cycling Functions of Hydrothermarchaeota in Hydrothermal Sediment.</title>
        <authorList>
            <person name="Zhou Z."/>
            <person name="Liu Y."/>
            <person name="Xu W."/>
            <person name="Pan J."/>
            <person name="Luo Z.H."/>
            <person name="Li M."/>
        </authorList>
    </citation>
    <scope>NUCLEOTIDE SEQUENCE [LARGE SCALE GENOMIC DNA]</scope>
    <source>
        <strain evidence="10">SpSt-573</strain>
    </source>
</reference>
<keyword evidence="5 9" id="KW-0479">Metal-binding</keyword>
<feature type="binding site" evidence="9">
    <location>
        <position position="123"/>
    </location>
    <ligand>
        <name>Zn(2+)</name>
        <dbReference type="ChEBI" id="CHEBI:29105"/>
        <note>catalytic</note>
    </ligand>
</feature>
<dbReference type="Gene3D" id="3.40.390.30">
    <property type="entry name" value="Metalloproteases ('zincins'), catalytic domain"/>
    <property type="match status" value="1"/>
</dbReference>
<dbReference type="PANTHER" id="PTHR46986:SF1">
    <property type="entry name" value="ENDORIBONUCLEASE YBEY, CHLOROPLASTIC"/>
    <property type="match status" value="1"/>
</dbReference>
<dbReference type="InterPro" id="IPR002036">
    <property type="entry name" value="YbeY"/>
</dbReference>
<dbReference type="GO" id="GO:0008270">
    <property type="term" value="F:zinc ion binding"/>
    <property type="evidence" value="ECO:0007669"/>
    <property type="project" value="UniProtKB-UniRule"/>
</dbReference>
<feature type="binding site" evidence="9">
    <location>
        <position position="117"/>
    </location>
    <ligand>
        <name>Zn(2+)</name>
        <dbReference type="ChEBI" id="CHEBI:29105"/>
        <note>catalytic</note>
    </ligand>
</feature>
<comment type="function">
    <text evidence="9">Single strand-specific metallo-endoribonuclease involved in late-stage 70S ribosome quality control and in maturation of the 3' terminus of the 16S rRNA.</text>
</comment>
<dbReference type="AlphaFoldDB" id="A0A7C4KKZ6"/>
<comment type="cofactor">
    <cofactor evidence="9">
        <name>Zn(2+)</name>
        <dbReference type="ChEBI" id="CHEBI:29105"/>
    </cofactor>
    <text evidence="9">Binds 1 zinc ion.</text>
</comment>
<dbReference type="GO" id="GO:0004222">
    <property type="term" value="F:metalloendopeptidase activity"/>
    <property type="evidence" value="ECO:0007669"/>
    <property type="project" value="InterPro"/>
</dbReference>
<dbReference type="EMBL" id="DSYK01000583">
    <property type="protein sequence ID" value="HGS22531.1"/>
    <property type="molecule type" value="Genomic_DNA"/>
</dbReference>
<evidence type="ECO:0000256" key="1">
    <source>
        <dbReference type="ARBA" id="ARBA00010875"/>
    </source>
</evidence>
<comment type="similarity">
    <text evidence="1 9">Belongs to the endoribonuclease YbeY family.</text>
</comment>
<keyword evidence="3 9" id="KW-0698">rRNA processing</keyword>
<dbReference type="GO" id="GO:0006364">
    <property type="term" value="P:rRNA processing"/>
    <property type="evidence" value="ECO:0007669"/>
    <property type="project" value="UniProtKB-UniRule"/>
</dbReference>
<evidence type="ECO:0000313" key="10">
    <source>
        <dbReference type="EMBL" id="HGS22531.1"/>
    </source>
</evidence>
<dbReference type="GO" id="GO:0005737">
    <property type="term" value="C:cytoplasm"/>
    <property type="evidence" value="ECO:0007669"/>
    <property type="project" value="UniProtKB-SubCell"/>
</dbReference>
<keyword evidence="4 9" id="KW-0540">Nuclease</keyword>
<organism evidence="10">
    <name type="scientific">Anaerolinea thermolimosa</name>
    <dbReference type="NCBI Taxonomy" id="229919"/>
    <lineage>
        <taxon>Bacteria</taxon>
        <taxon>Bacillati</taxon>
        <taxon>Chloroflexota</taxon>
        <taxon>Anaerolineae</taxon>
        <taxon>Anaerolineales</taxon>
        <taxon>Anaerolineaceae</taxon>
        <taxon>Anaerolinea</taxon>
    </lineage>
</organism>
<comment type="subcellular location">
    <subcellularLocation>
        <location evidence="9">Cytoplasm</location>
    </subcellularLocation>
</comment>
<comment type="caution">
    <text evidence="10">The sequence shown here is derived from an EMBL/GenBank/DDBJ whole genome shotgun (WGS) entry which is preliminary data.</text>
</comment>
<evidence type="ECO:0000256" key="5">
    <source>
        <dbReference type="ARBA" id="ARBA00022723"/>
    </source>
</evidence>
<keyword evidence="9" id="KW-0963">Cytoplasm</keyword>
<accession>A0A7C4KKZ6</accession>
<name>A0A7C4KKZ6_9CHLR</name>
<dbReference type="Pfam" id="PF02130">
    <property type="entry name" value="YbeY"/>
    <property type="match status" value="1"/>
</dbReference>
<proteinExistence type="inferred from homology"/>
<gene>
    <name evidence="9 10" type="primary">ybeY</name>
    <name evidence="10" type="ORF">ENT37_11795</name>
</gene>
<keyword evidence="8 9" id="KW-0862">Zinc</keyword>
<keyword evidence="2 9" id="KW-0690">Ribosome biogenesis</keyword>
<dbReference type="GO" id="GO:0004521">
    <property type="term" value="F:RNA endonuclease activity"/>
    <property type="evidence" value="ECO:0007669"/>
    <property type="project" value="UniProtKB-UniRule"/>
</dbReference>
<evidence type="ECO:0000256" key="4">
    <source>
        <dbReference type="ARBA" id="ARBA00022722"/>
    </source>
</evidence>
<evidence type="ECO:0000256" key="6">
    <source>
        <dbReference type="ARBA" id="ARBA00022759"/>
    </source>
</evidence>
<sequence>MIYLTISESFASSVPEEAIITAARVALQTRQVKEDEVDLTIVFDDDVRIQELNRQFSGINAPTDVLSFPANVVDPETGRLYLGDMIISVPRAQAQAVEAGLQLEEELKILVVHGVLHLLGFDHSTDVDKKKMWATQENILAELGIASDKLPE</sequence>
<dbReference type="HAMAP" id="MF_00009">
    <property type="entry name" value="Endoribonucl_YbeY"/>
    <property type="match status" value="1"/>
</dbReference>
<dbReference type="PANTHER" id="PTHR46986">
    <property type="entry name" value="ENDORIBONUCLEASE YBEY, CHLOROPLASTIC"/>
    <property type="match status" value="1"/>
</dbReference>
<evidence type="ECO:0000256" key="2">
    <source>
        <dbReference type="ARBA" id="ARBA00022517"/>
    </source>
</evidence>
<protein>
    <recommendedName>
        <fullName evidence="9">Endoribonuclease YbeY</fullName>
        <ecNumber evidence="9">3.1.-.-</ecNumber>
    </recommendedName>
</protein>
<evidence type="ECO:0000256" key="7">
    <source>
        <dbReference type="ARBA" id="ARBA00022801"/>
    </source>
</evidence>
<feature type="binding site" evidence="9">
    <location>
        <position position="113"/>
    </location>
    <ligand>
        <name>Zn(2+)</name>
        <dbReference type="ChEBI" id="CHEBI:29105"/>
        <note>catalytic</note>
    </ligand>
</feature>
<dbReference type="NCBIfam" id="TIGR00043">
    <property type="entry name" value="rRNA maturation RNase YbeY"/>
    <property type="match status" value="1"/>
</dbReference>
<dbReference type="EC" id="3.1.-.-" evidence="9"/>
<evidence type="ECO:0000256" key="8">
    <source>
        <dbReference type="ARBA" id="ARBA00022833"/>
    </source>
</evidence>
<evidence type="ECO:0000256" key="9">
    <source>
        <dbReference type="HAMAP-Rule" id="MF_00009"/>
    </source>
</evidence>
<dbReference type="InterPro" id="IPR020549">
    <property type="entry name" value="YbeY_CS"/>
</dbReference>
<keyword evidence="7 9" id="KW-0378">Hydrolase</keyword>
<evidence type="ECO:0000256" key="3">
    <source>
        <dbReference type="ARBA" id="ARBA00022552"/>
    </source>
</evidence>
<keyword evidence="6 9" id="KW-0255">Endonuclease</keyword>
<dbReference type="PROSITE" id="PS01306">
    <property type="entry name" value="UPF0054"/>
    <property type="match status" value="1"/>
</dbReference>
<dbReference type="InterPro" id="IPR023091">
    <property type="entry name" value="MetalPrtase_cat_dom_sf_prd"/>
</dbReference>